<evidence type="ECO:0000313" key="2">
    <source>
        <dbReference type="EMBL" id="URG17417.1"/>
    </source>
</evidence>
<gene>
    <name evidence="2" type="ORF">Mbo2_047</name>
</gene>
<sequence>MVTEWRNPDNWPEGRRMKKEVIEAQIHQHLKSHTREEQSRYFSIEEGRV</sequence>
<dbReference type="EMBL" id="ON191531">
    <property type="protein sequence ID" value="URG17417.1"/>
    <property type="molecule type" value="Genomic_DNA"/>
</dbReference>
<evidence type="ECO:0000313" key="3">
    <source>
        <dbReference type="Proteomes" id="UP001057233"/>
    </source>
</evidence>
<reference evidence="2" key="1">
    <citation type="submission" date="2022-04" db="EMBL/GenBank/DDBJ databases">
        <authorList>
            <person name="Hwangbo M."/>
            <person name="Wang B."/>
            <person name="Gill J.J."/>
            <person name="Chu K.-H."/>
            <person name="Young R."/>
        </authorList>
    </citation>
    <scope>NUCLEOTIDE SEQUENCE</scope>
</reference>
<proteinExistence type="predicted"/>
<keyword evidence="3" id="KW-1185">Reference proteome</keyword>
<organism evidence="2 3">
    <name type="scientific">Rhodococcus phage Mbo2</name>
    <dbReference type="NCBI Taxonomy" id="2936911"/>
    <lineage>
        <taxon>Viruses</taxon>
        <taxon>Duplodnaviria</taxon>
        <taxon>Heunggongvirae</taxon>
        <taxon>Uroviricota</taxon>
        <taxon>Caudoviricetes</taxon>
        <taxon>Caudoviricetes incertae sedis</taxon>
        <taxon>Mboduovirus</taxon>
        <taxon>Mboduovirus mbo2</taxon>
    </lineage>
</organism>
<feature type="region of interest" description="Disordered" evidence="1">
    <location>
        <begin position="29"/>
        <end position="49"/>
    </location>
</feature>
<protein>
    <submittedName>
        <fullName evidence="2">Uncharacterized protein</fullName>
    </submittedName>
</protein>
<name>A0A9E7ILP1_9CAUD</name>
<feature type="compositionally biased region" description="Basic and acidic residues" evidence="1">
    <location>
        <begin position="33"/>
        <end position="49"/>
    </location>
</feature>
<accession>A0A9E7ILP1</accession>
<dbReference type="Proteomes" id="UP001057233">
    <property type="component" value="Segment"/>
</dbReference>
<evidence type="ECO:0000256" key="1">
    <source>
        <dbReference type="SAM" id="MobiDB-lite"/>
    </source>
</evidence>